<comment type="subcellular location">
    <subcellularLocation>
        <location evidence="1">Cell outer membrane</location>
    </subcellularLocation>
</comment>
<dbReference type="Proteomes" id="UP000184474">
    <property type="component" value="Unassembled WGS sequence"/>
</dbReference>
<evidence type="ECO:0000256" key="2">
    <source>
        <dbReference type="ARBA" id="ARBA00006275"/>
    </source>
</evidence>
<dbReference type="STRING" id="156994.SAMN04488028_105127"/>
<feature type="domain" description="RagB/SusD" evidence="6">
    <location>
        <begin position="286"/>
        <end position="518"/>
    </location>
</feature>
<evidence type="ECO:0000313" key="8">
    <source>
        <dbReference type="EMBL" id="SHK47385.1"/>
    </source>
</evidence>
<gene>
    <name evidence="8" type="ORF">SAMN04488028_105127</name>
</gene>
<dbReference type="AlphaFoldDB" id="A0A1M6SRR5"/>
<dbReference type="GO" id="GO:0009279">
    <property type="term" value="C:cell outer membrane"/>
    <property type="evidence" value="ECO:0007669"/>
    <property type="project" value="UniProtKB-SubCell"/>
</dbReference>
<dbReference type="Pfam" id="PF07980">
    <property type="entry name" value="SusD_RagB"/>
    <property type="match status" value="1"/>
</dbReference>
<proteinExistence type="inferred from homology"/>
<keyword evidence="4" id="KW-0472">Membrane</keyword>
<organism evidence="8 9">
    <name type="scientific">Reichenbachiella agariperforans</name>
    <dbReference type="NCBI Taxonomy" id="156994"/>
    <lineage>
        <taxon>Bacteria</taxon>
        <taxon>Pseudomonadati</taxon>
        <taxon>Bacteroidota</taxon>
        <taxon>Cytophagia</taxon>
        <taxon>Cytophagales</taxon>
        <taxon>Reichenbachiellaceae</taxon>
        <taxon>Reichenbachiella</taxon>
    </lineage>
</organism>
<comment type="similarity">
    <text evidence="2">Belongs to the SusD family.</text>
</comment>
<dbReference type="EMBL" id="FRAA01000005">
    <property type="protein sequence ID" value="SHK47385.1"/>
    <property type="molecule type" value="Genomic_DNA"/>
</dbReference>
<evidence type="ECO:0000313" key="9">
    <source>
        <dbReference type="Proteomes" id="UP000184474"/>
    </source>
</evidence>
<evidence type="ECO:0000256" key="4">
    <source>
        <dbReference type="ARBA" id="ARBA00023136"/>
    </source>
</evidence>
<evidence type="ECO:0000256" key="1">
    <source>
        <dbReference type="ARBA" id="ARBA00004442"/>
    </source>
</evidence>
<keyword evidence="9" id="KW-1185">Reference proteome</keyword>
<sequence>MKTINIISILFSILFVLGCTDDILDKSPQDRLSQDTFYQNEEEVEIGLVGVYETIKQYETPIHWFQFDFMSDDAFCQDAWQGSREFGEWQQNSSSWAADAKWARAYQLIVRVNTFLANLEEAPGSEEFKIQMAGEARFLRAYMYGDLIHFYGDVPLILEVQSIDEAMVSRTPKSEVLTAVIEDLDFAAANLPTSYSVTDLGRATAGAALAYKARFYLYNEMWDEAADAAQEVIDLGVYDLFSDYEGLFTEENENNIEVIFDIQYMQNLNEQPWPSSSLSFVEWPTPNISVDLINDYYMQSGLSIDDAGAGYDAQDPYVNRDPRLAATIVLPGTDMGPDRTLIPNNDGTLTGVRPRKYADLNNSNRNNCGINTITMRYADVLLMKAEALVESGSTSQEVYDLINEVRARVSMPKVEDVEGAALTADELKEVVRHERRVEFAIEGLRYLDMLRWKDESLVHNVIGYDKSKLSDPSDPSTWEFQEVTTSERVFDAEKGWLWPLPSREIQNNENLRPQNPGY</sequence>
<keyword evidence="5" id="KW-0998">Cell outer membrane</keyword>
<dbReference type="CDD" id="cd08977">
    <property type="entry name" value="SusD"/>
    <property type="match status" value="1"/>
</dbReference>
<dbReference type="InterPro" id="IPR011990">
    <property type="entry name" value="TPR-like_helical_dom_sf"/>
</dbReference>
<keyword evidence="3" id="KW-0732">Signal</keyword>
<evidence type="ECO:0000259" key="7">
    <source>
        <dbReference type="Pfam" id="PF14322"/>
    </source>
</evidence>
<name>A0A1M6SRR5_REIAG</name>
<dbReference type="InterPro" id="IPR012944">
    <property type="entry name" value="SusD_RagB_dom"/>
</dbReference>
<accession>A0A1M6SRR5</accession>
<evidence type="ECO:0000256" key="5">
    <source>
        <dbReference type="ARBA" id="ARBA00023237"/>
    </source>
</evidence>
<protein>
    <submittedName>
        <fullName evidence="8">Starch-binding associating with outer membrane</fullName>
    </submittedName>
</protein>
<dbReference type="Gene3D" id="1.25.40.390">
    <property type="match status" value="1"/>
</dbReference>
<dbReference type="PROSITE" id="PS51257">
    <property type="entry name" value="PROKAR_LIPOPROTEIN"/>
    <property type="match status" value="1"/>
</dbReference>
<evidence type="ECO:0000256" key="3">
    <source>
        <dbReference type="ARBA" id="ARBA00022729"/>
    </source>
</evidence>
<dbReference type="Pfam" id="PF14322">
    <property type="entry name" value="SusD-like_3"/>
    <property type="match status" value="1"/>
</dbReference>
<evidence type="ECO:0000259" key="6">
    <source>
        <dbReference type="Pfam" id="PF07980"/>
    </source>
</evidence>
<dbReference type="SUPFAM" id="SSF48452">
    <property type="entry name" value="TPR-like"/>
    <property type="match status" value="1"/>
</dbReference>
<reference evidence="9" key="1">
    <citation type="submission" date="2016-11" db="EMBL/GenBank/DDBJ databases">
        <authorList>
            <person name="Varghese N."/>
            <person name="Submissions S."/>
        </authorList>
    </citation>
    <scope>NUCLEOTIDE SEQUENCE [LARGE SCALE GENOMIC DNA]</scope>
    <source>
        <strain evidence="9">DSM 26134</strain>
    </source>
</reference>
<dbReference type="InterPro" id="IPR033985">
    <property type="entry name" value="SusD-like_N"/>
</dbReference>
<feature type="domain" description="SusD-like N-terminal" evidence="7">
    <location>
        <begin position="24"/>
        <end position="217"/>
    </location>
</feature>